<proteinExistence type="inferred from homology"/>
<keyword evidence="3" id="KW-0446">Lipid-binding</keyword>
<keyword evidence="2" id="KW-1015">Disulfide bond</keyword>
<reference evidence="7" key="1">
    <citation type="journal article" date="2020" name="Nat. Commun.">
        <title>Genome sequence of the cluster root forming white lupin.</title>
        <authorList>
            <person name="Hufnagel B."/>
            <person name="Marques A."/>
            <person name="Soriano A."/>
            <person name="Marques L."/>
            <person name="Divol F."/>
            <person name="Doumas P."/>
            <person name="Sallet E."/>
            <person name="Mancinotti D."/>
            <person name="Carrere S."/>
            <person name="Marande W."/>
            <person name="Arribat S."/>
            <person name="Keller J."/>
            <person name="Huneau C."/>
            <person name="Blein T."/>
            <person name="Aime D."/>
            <person name="Laguerre M."/>
            <person name="Taylor J."/>
            <person name="Schubert V."/>
            <person name="Nelson M."/>
            <person name="Geu-Flores F."/>
            <person name="Crespi M."/>
            <person name="Gallardo-Guerrero K."/>
            <person name="Delaux P.-M."/>
            <person name="Salse J."/>
            <person name="Berges H."/>
            <person name="Guyot R."/>
            <person name="Gouzy J."/>
            <person name="Peret B."/>
        </authorList>
    </citation>
    <scope>NUCLEOTIDE SEQUENCE [LARGE SCALE GENOMIC DNA]</scope>
    <source>
        <strain evidence="7">cv. Amiga</strain>
    </source>
</reference>
<organism evidence="6 7">
    <name type="scientific">Lupinus albus</name>
    <name type="common">White lupine</name>
    <name type="synonym">Lupinus termis</name>
    <dbReference type="NCBI Taxonomy" id="3870"/>
    <lineage>
        <taxon>Eukaryota</taxon>
        <taxon>Viridiplantae</taxon>
        <taxon>Streptophyta</taxon>
        <taxon>Embryophyta</taxon>
        <taxon>Tracheophyta</taxon>
        <taxon>Spermatophyta</taxon>
        <taxon>Magnoliopsida</taxon>
        <taxon>eudicotyledons</taxon>
        <taxon>Gunneridae</taxon>
        <taxon>Pentapetalae</taxon>
        <taxon>rosids</taxon>
        <taxon>fabids</taxon>
        <taxon>Fabales</taxon>
        <taxon>Fabaceae</taxon>
        <taxon>Papilionoideae</taxon>
        <taxon>50 kb inversion clade</taxon>
        <taxon>genistoids sensu lato</taxon>
        <taxon>core genistoids</taxon>
        <taxon>Genisteae</taxon>
        <taxon>Lupinus</taxon>
    </lineage>
</organism>
<dbReference type="Gene3D" id="1.10.110.10">
    <property type="entry name" value="Plant lipid-transfer and hydrophobic proteins"/>
    <property type="match status" value="1"/>
</dbReference>
<keyword evidence="3" id="KW-0813">Transport</keyword>
<dbReference type="AlphaFoldDB" id="A0A6A4QET1"/>
<protein>
    <recommendedName>
        <fullName evidence="3">Non-specific lipid-transfer protein</fullName>
    </recommendedName>
</protein>
<name>A0A6A4QET1_LUPAL</name>
<evidence type="ECO:0000256" key="2">
    <source>
        <dbReference type="ARBA" id="ARBA00023157"/>
    </source>
</evidence>
<dbReference type="Proteomes" id="UP000447434">
    <property type="component" value="Chromosome 6"/>
</dbReference>
<dbReference type="InterPro" id="IPR000528">
    <property type="entry name" value="Plant_nsLTP"/>
</dbReference>
<dbReference type="PRINTS" id="PR00382">
    <property type="entry name" value="LIPIDTRNSFER"/>
</dbReference>
<evidence type="ECO:0000256" key="4">
    <source>
        <dbReference type="SAM" id="SignalP"/>
    </source>
</evidence>
<dbReference type="InterPro" id="IPR016140">
    <property type="entry name" value="Bifunc_inhib/LTP/seed_store"/>
</dbReference>
<dbReference type="Pfam" id="PF00234">
    <property type="entry name" value="Tryp_alpha_amyl"/>
    <property type="match status" value="1"/>
</dbReference>
<dbReference type="SMART" id="SM00499">
    <property type="entry name" value="AAI"/>
    <property type="match status" value="1"/>
</dbReference>
<dbReference type="GO" id="GO:0006869">
    <property type="term" value="P:lipid transport"/>
    <property type="evidence" value="ECO:0007669"/>
    <property type="project" value="InterPro"/>
</dbReference>
<evidence type="ECO:0000313" key="6">
    <source>
        <dbReference type="EMBL" id="KAE9612132.1"/>
    </source>
</evidence>
<keyword evidence="4" id="KW-0732">Signal</keyword>
<feature type="chain" id="PRO_5025352143" description="Non-specific lipid-transfer protein" evidence="4">
    <location>
        <begin position="25"/>
        <end position="117"/>
    </location>
</feature>
<dbReference type="CDD" id="cd01960">
    <property type="entry name" value="nsLTP1"/>
    <property type="match status" value="1"/>
</dbReference>
<sequence>MKNVFVEFVTLVAIILVIVELGESFSCDDAKNQISPCVSYVTGQGGNAPSSECCNGVRTLAAQTPTTDDKRAACECLKAAASSVPGIKVDLANSVFKQCGVSLTFSISKDIDCKTIS</sequence>
<comment type="function">
    <text evidence="3">Plant non-specific lipid-transfer proteins transfer phospholipids as well as galactolipids across membranes. May play a role in wax or cutin deposition in the cell walls of expanding epidermal cells and certain secretory tissues.</text>
</comment>
<feature type="signal peptide" evidence="4">
    <location>
        <begin position="1"/>
        <end position="24"/>
    </location>
</feature>
<feature type="domain" description="Bifunctional inhibitor/plant lipid transfer protein/seed storage helical" evidence="5">
    <location>
        <begin position="27"/>
        <end position="113"/>
    </location>
</feature>
<comment type="caution">
    <text evidence="6">The sequence shown here is derived from an EMBL/GenBank/DDBJ whole genome shotgun (WGS) entry which is preliminary data.</text>
</comment>
<dbReference type="OrthoDB" id="1920459at2759"/>
<gene>
    <name evidence="6" type="ORF">Lalb_Chr06g0169701</name>
</gene>
<evidence type="ECO:0000313" key="7">
    <source>
        <dbReference type="Proteomes" id="UP000447434"/>
    </source>
</evidence>
<dbReference type="PANTHER" id="PTHR33076">
    <property type="entry name" value="NON-SPECIFIC LIPID-TRANSFER PROTEIN 2-RELATED"/>
    <property type="match status" value="1"/>
</dbReference>
<accession>A0A6A4QET1</accession>
<evidence type="ECO:0000259" key="5">
    <source>
        <dbReference type="SMART" id="SM00499"/>
    </source>
</evidence>
<dbReference type="InterPro" id="IPR036312">
    <property type="entry name" value="Bifun_inhib/LTP/seed_sf"/>
</dbReference>
<dbReference type="EMBL" id="WOCE01000006">
    <property type="protein sequence ID" value="KAE9612132.1"/>
    <property type="molecule type" value="Genomic_DNA"/>
</dbReference>
<comment type="similarity">
    <text evidence="1 3">Belongs to the plant LTP family.</text>
</comment>
<evidence type="ECO:0000256" key="1">
    <source>
        <dbReference type="ARBA" id="ARBA00009748"/>
    </source>
</evidence>
<keyword evidence="7" id="KW-1185">Reference proteome</keyword>
<evidence type="ECO:0000256" key="3">
    <source>
        <dbReference type="RuleBase" id="RU000628"/>
    </source>
</evidence>
<dbReference type="SUPFAM" id="SSF47699">
    <property type="entry name" value="Bifunctional inhibitor/lipid-transfer protein/seed storage 2S albumin"/>
    <property type="match status" value="1"/>
</dbReference>
<dbReference type="GO" id="GO:0008289">
    <property type="term" value="F:lipid binding"/>
    <property type="evidence" value="ECO:0007669"/>
    <property type="project" value="UniProtKB-KW"/>
</dbReference>